<comment type="caution">
    <text evidence="12">The sequence shown here is derived from an EMBL/GenBank/DDBJ whole genome shotgun (WGS) entry which is preliminary data.</text>
</comment>
<keyword evidence="3" id="KW-0436">Ligase</keyword>
<dbReference type="InterPro" id="IPR005482">
    <property type="entry name" value="Biotin_COase_C"/>
</dbReference>
<evidence type="ECO:0000256" key="8">
    <source>
        <dbReference type="SAM" id="MobiDB-lite"/>
    </source>
</evidence>
<evidence type="ECO:0000256" key="7">
    <source>
        <dbReference type="PROSITE-ProRule" id="PRU00409"/>
    </source>
</evidence>
<protein>
    <recommendedName>
        <fullName evidence="2">biotin carboxylase</fullName>
        <ecNumber evidence="2">6.3.4.14</ecNumber>
    </recommendedName>
</protein>
<keyword evidence="4 7" id="KW-0547">Nucleotide-binding</keyword>
<evidence type="ECO:0000259" key="11">
    <source>
        <dbReference type="PROSITE" id="PS50979"/>
    </source>
</evidence>
<organism evidence="12 13">
    <name type="scientific">Kineococcus rhizosphaerae</name>
    <dbReference type="NCBI Taxonomy" id="559628"/>
    <lineage>
        <taxon>Bacteria</taxon>
        <taxon>Bacillati</taxon>
        <taxon>Actinomycetota</taxon>
        <taxon>Actinomycetes</taxon>
        <taxon>Kineosporiales</taxon>
        <taxon>Kineosporiaceae</taxon>
        <taxon>Kineococcus</taxon>
    </lineage>
</organism>
<feature type="region of interest" description="Disordered" evidence="8">
    <location>
        <begin position="541"/>
        <end position="560"/>
    </location>
</feature>
<feature type="domain" description="ATP-grasp" evidence="10">
    <location>
        <begin position="135"/>
        <end position="332"/>
    </location>
</feature>
<dbReference type="PANTHER" id="PTHR18866">
    <property type="entry name" value="CARBOXYLASE:PYRUVATE/ACETYL-COA/PROPIONYL-COA CARBOXYLASE"/>
    <property type="match status" value="1"/>
</dbReference>
<evidence type="ECO:0000256" key="1">
    <source>
        <dbReference type="ARBA" id="ARBA00001953"/>
    </source>
</evidence>
<dbReference type="Gene3D" id="2.40.50.100">
    <property type="match status" value="1"/>
</dbReference>
<evidence type="ECO:0000259" key="9">
    <source>
        <dbReference type="PROSITE" id="PS50968"/>
    </source>
</evidence>
<evidence type="ECO:0000256" key="4">
    <source>
        <dbReference type="ARBA" id="ARBA00022741"/>
    </source>
</evidence>
<dbReference type="FunFam" id="3.40.50.20:FF:000010">
    <property type="entry name" value="Propionyl-CoA carboxylase subunit alpha"/>
    <property type="match status" value="1"/>
</dbReference>
<reference evidence="12 13" key="1">
    <citation type="submission" date="2018-03" db="EMBL/GenBank/DDBJ databases">
        <title>Genomic Encyclopedia of Archaeal and Bacterial Type Strains, Phase II (KMG-II): from individual species to whole genera.</title>
        <authorList>
            <person name="Goeker M."/>
        </authorList>
    </citation>
    <scope>NUCLEOTIDE SEQUENCE [LARGE SCALE GENOMIC DNA]</scope>
    <source>
        <strain evidence="12 13">DSM 19711</strain>
    </source>
</reference>
<evidence type="ECO:0000313" key="13">
    <source>
        <dbReference type="Proteomes" id="UP000238083"/>
    </source>
</evidence>
<dbReference type="CDD" id="cd06850">
    <property type="entry name" value="biotinyl_domain"/>
    <property type="match status" value="1"/>
</dbReference>
<dbReference type="Proteomes" id="UP000238083">
    <property type="component" value="Unassembled WGS sequence"/>
</dbReference>
<dbReference type="EC" id="6.3.4.14" evidence="2"/>
<dbReference type="InterPro" id="IPR011053">
    <property type="entry name" value="Single_hybrid_motif"/>
</dbReference>
<dbReference type="InterPro" id="IPR011764">
    <property type="entry name" value="Biotin_carboxylation_dom"/>
</dbReference>
<dbReference type="Gene3D" id="3.30.470.20">
    <property type="entry name" value="ATP-grasp fold, B domain"/>
    <property type="match status" value="1"/>
</dbReference>
<dbReference type="SMART" id="SM00878">
    <property type="entry name" value="Biotin_carb_C"/>
    <property type="match status" value="1"/>
</dbReference>
<dbReference type="GO" id="GO:0005524">
    <property type="term" value="F:ATP binding"/>
    <property type="evidence" value="ECO:0007669"/>
    <property type="project" value="UniProtKB-UniRule"/>
</dbReference>
<dbReference type="Pfam" id="PF00364">
    <property type="entry name" value="Biotin_lipoyl"/>
    <property type="match status" value="1"/>
</dbReference>
<comment type="cofactor">
    <cofactor evidence="1">
        <name>biotin</name>
        <dbReference type="ChEBI" id="CHEBI:57586"/>
    </cofactor>
</comment>
<dbReference type="Pfam" id="PF02785">
    <property type="entry name" value="Biotin_carb_C"/>
    <property type="match status" value="1"/>
</dbReference>
<evidence type="ECO:0000256" key="5">
    <source>
        <dbReference type="ARBA" id="ARBA00022840"/>
    </source>
</evidence>
<dbReference type="Pfam" id="PF00289">
    <property type="entry name" value="Biotin_carb_N"/>
    <property type="match status" value="1"/>
</dbReference>
<dbReference type="EMBL" id="PVZF01000008">
    <property type="protein sequence ID" value="PRY13499.1"/>
    <property type="molecule type" value="Genomic_DNA"/>
</dbReference>
<sequence>MTSPEPAAVSSGITGPVTKVLVANRGEIAVRVVRAARDAGLKSVAVYSEGDRDALHVRSADEAYALGGRTAKESYLDAAKIIAVAHRAGADAVHPGYGFLSENAAFAQAVIDAGLTWIGPPPAAIEALGDKVSARHLAARAGAPLVAGTPDPVSGPEEVLAFADEHGLPIAIKAAFGGGGRGLKVAREREDVPELFASAVREAEAAFGRGECFVERYLDRPRHVETQVLADAHGGAVVVSTRDCSLQRRHQKLVEEAPAPFLTPEQDAELRRASLAIVKEAGYVGAGTVEFLVAADGTLAFLEVNTRLQVEHPVTEEISGIDLVVEQFRIARGEHLGYSEVATRGHAIEFRINGEDPSANFLPRPGKLTRFSLPSGPGVRVDTGIDPRAAAVSGGVEISQDFDSLLAKLIVTGATREQALARAARALGEFVVEGVPTVIPFHRTVVTDPAFAASSAEGFTVHTRWIESPEFDASKMPGSGALEAAGEGAPHRETIVVEVAGKRLEVSIPVEQLNAQLSRAGQEISRAGVATGAAVARAYRSATHRGGKKSKAGGGSVANPNALVTPMQGTIVKIDVADGDTVAEGDLVAVLEAMKMEQPLLAHRSGTIAGLSAKAGDTTTTGAVLCEIVDA</sequence>
<dbReference type="GO" id="GO:0004075">
    <property type="term" value="F:biotin carboxylase activity"/>
    <property type="evidence" value="ECO:0007669"/>
    <property type="project" value="UniProtKB-EC"/>
</dbReference>
<dbReference type="SUPFAM" id="SSF51246">
    <property type="entry name" value="Rudiment single hybrid motif"/>
    <property type="match status" value="1"/>
</dbReference>
<gene>
    <name evidence="12" type="ORF">CLV37_108169</name>
</gene>
<dbReference type="InterPro" id="IPR011761">
    <property type="entry name" value="ATP-grasp"/>
</dbReference>
<dbReference type="SUPFAM" id="SSF52440">
    <property type="entry name" value="PreATP-grasp domain"/>
    <property type="match status" value="1"/>
</dbReference>
<dbReference type="FunFam" id="3.30.1490.20:FF:000003">
    <property type="entry name" value="acetyl-CoA carboxylase isoform X1"/>
    <property type="match status" value="1"/>
</dbReference>
<dbReference type="PROSITE" id="PS50975">
    <property type="entry name" value="ATP_GRASP"/>
    <property type="match status" value="1"/>
</dbReference>
<keyword evidence="6" id="KW-0092">Biotin</keyword>
<dbReference type="SUPFAM" id="SSF56059">
    <property type="entry name" value="Glutathione synthetase ATP-binding domain-like"/>
    <property type="match status" value="1"/>
</dbReference>
<keyword evidence="5 7" id="KW-0067">ATP-binding</keyword>
<accession>A0A2T0R1R0</accession>
<dbReference type="AlphaFoldDB" id="A0A2T0R1R0"/>
<keyword evidence="13" id="KW-1185">Reference proteome</keyword>
<dbReference type="InterPro" id="IPR050856">
    <property type="entry name" value="Biotin_carboxylase_complex"/>
</dbReference>
<feature type="domain" description="Lipoyl-binding" evidence="9">
    <location>
        <begin position="554"/>
        <end position="629"/>
    </location>
</feature>
<proteinExistence type="predicted"/>
<dbReference type="Pfam" id="PF02786">
    <property type="entry name" value="CPSase_L_D2"/>
    <property type="match status" value="1"/>
</dbReference>
<dbReference type="InterPro" id="IPR011054">
    <property type="entry name" value="Rudment_hybrid_motif"/>
</dbReference>
<dbReference type="InterPro" id="IPR000089">
    <property type="entry name" value="Biotin_lipoyl"/>
</dbReference>
<dbReference type="PROSITE" id="PS50979">
    <property type="entry name" value="BC"/>
    <property type="match status" value="1"/>
</dbReference>
<evidence type="ECO:0000313" key="12">
    <source>
        <dbReference type="EMBL" id="PRY13499.1"/>
    </source>
</evidence>
<dbReference type="InterPro" id="IPR016185">
    <property type="entry name" value="PreATP-grasp_dom_sf"/>
</dbReference>
<feature type="compositionally biased region" description="Basic residues" evidence="8">
    <location>
        <begin position="542"/>
        <end position="551"/>
    </location>
</feature>
<dbReference type="PROSITE" id="PS00188">
    <property type="entry name" value="BIOTIN"/>
    <property type="match status" value="1"/>
</dbReference>
<feature type="domain" description="Biotin carboxylation" evidence="11">
    <location>
        <begin position="16"/>
        <end position="466"/>
    </location>
</feature>
<evidence type="ECO:0000259" key="10">
    <source>
        <dbReference type="PROSITE" id="PS50975"/>
    </source>
</evidence>
<dbReference type="InterPro" id="IPR005479">
    <property type="entry name" value="CPAse_ATP-bd"/>
</dbReference>
<dbReference type="PROSITE" id="PS50968">
    <property type="entry name" value="BIOTINYL_LIPOYL"/>
    <property type="match status" value="1"/>
</dbReference>
<dbReference type="PANTHER" id="PTHR18866:SF33">
    <property type="entry name" value="METHYLCROTONOYL-COA CARBOXYLASE SUBUNIT ALPHA, MITOCHONDRIAL-RELATED"/>
    <property type="match status" value="1"/>
</dbReference>
<dbReference type="InterPro" id="IPR001882">
    <property type="entry name" value="Biotin_BS"/>
</dbReference>
<evidence type="ECO:0000256" key="6">
    <source>
        <dbReference type="ARBA" id="ARBA00023267"/>
    </source>
</evidence>
<dbReference type="PROSITE" id="PS00867">
    <property type="entry name" value="CPSASE_2"/>
    <property type="match status" value="1"/>
</dbReference>
<dbReference type="SUPFAM" id="SSF51230">
    <property type="entry name" value="Single hybrid motif"/>
    <property type="match status" value="1"/>
</dbReference>
<dbReference type="GO" id="GO:0046872">
    <property type="term" value="F:metal ion binding"/>
    <property type="evidence" value="ECO:0007669"/>
    <property type="project" value="InterPro"/>
</dbReference>
<name>A0A2T0R1R0_9ACTN</name>
<evidence type="ECO:0000256" key="2">
    <source>
        <dbReference type="ARBA" id="ARBA00013263"/>
    </source>
</evidence>
<dbReference type="InterPro" id="IPR005481">
    <property type="entry name" value="BC-like_N"/>
</dbReference>
<evidence type="ECO:0000256" key="3">
    <source>
        <dbReference type="ARBA" id="ARBA00022598"/>
    </source>
</evidence>